<name>A0A432M6W8_9GAMM</name>
<dbReference type="OrthoDB" id="4762924at2"/>
<evidence type="ECO:0000313" key="1">
    <source>
        <dbReference type="EMBL" id="RUL75905.1"/>
    </source>
</evidence>
<proteinExistence type="predicted"/>
<comment type="caution">
    <text evidence="1">The sequence shown here is derived from an EMBL/GenBank/DDBJ whole genome shotgun (WGS) entry which is preliminary data.</text>
</comment>
<dbReference type="Proteomes" id="UP000274358">
    <property type="component" value="Unassembled WGS sequence"/>
</dbReference>
<gene>
    <name evidence="1" type="ORF">EKH80_09255</name>
</gene>
<sequence>MNIDLEAGLHPTVHRAISALQGGDKLAWLTCFTAAAKLFDNGKRGNFHQFSRDSVGVMHFIAIEHIDSDGRGLRGWLHLDHREEVIAYFKFRVDSTEMCSRLDVARLEGAQHLSLQDDR</sequence>
<dbReference type="EMBL" id="RYYV01000006">
    <property type="protein sequence ID" value="RUL75905.1"/>
    <property type="molecule type" value="Genomic_DNA"/>
</dbReference>
<evidence type="ECO:0008006" key="3">
    <source>
        <dbReference type="Google" id="ProtNLM"/>
    </source>
</evidence>
<accession>A0A432M6W8</accession>
<evidence type="ECO:0000313" key="2">
    <source>
        <dbReference type="Proteomes" id="UP000274358"/>
    </source>
</evidence>
<dbReference type="AlphaFoldDB" id="A0A432M6W8"/>
<organism evidence="1 2">
    <name type="scientific">Dyella choica</name>
    <dbReference type="NCBI Taxonomy" id="1927959"/>
    <lineage>
        <taxon>Bacteria</taxon>
        <taxon>Pseudomonadati</taxon>
        <taxon>Pseudomonadota</taxon>
        <taxon>Gammaproteobacteria</taxon>
        <taxon>Lysobacterales</taxon>
        <taxon>Rhodanobacteraceae</taxon>
        <taxon>Dyella</taxon>
    </lineage>
</organism>
<keyword evidence="2" id="KW-1185">Reference proteome</keyword>
<dbReference type="RefSeq" id="WP_126684471.1">
    <property type="nucleotide sequence ID" value="NZ_RYYV01000006.1"/>
</dbReference>
<protein>
    <recommendedName>
        <fullName evidence="3">Nuclear transport factor 2 family protein</fullName>
    </recommendedName>
</protein>
<reference evidence="1 2" key="1">
    <citation type="submission" date="2018-12" db="EMBL/GenBank/DDBJ databases">
        <title>Dyella dinghuensis sp. nov. DHOA06 and Dyella choica sp. nov. 4M-K27, isolated from forest soil.</title>
        <authorList>
            <person name="Qiu L.-H."/>
            <person name="Gao Z.-H."/>
        </authorList>
    </citation>
    <scope>NUCLEOTIDE SEQUENCE [LARGE SCALE GENOMIC DNA]</scope>
    <source>
        <strain evidence="1 2">4M-K27</strain>
    </source>
</reference>